<evidence type="ECO:0000259" key="1">
    <source>
        <dbReference type="PROSITE" id="PS50222"/>
    </source>
</evidence>
<feature type="domain" description="EF-hand" evidence="1">
    <location>
        <begin position="406"/>
        <end position="441"/>
    </location>
</feature>
<dbReference type="SUPFAM" id="SSF47473">
    <property type="entry name" value="EF-hand"/>
    <property type="match status" value="1"/>
</dbReference>
<dbReference type="PROSITE" id="PS50222">
    <property type="entry name" value="EF_HAND_2"/>
    <property type="match status" value="1"/>
</dbReference>
<name>A0A4S4KHX6_9APHY</name>
<organism evidence="2 3">
    <name type="scientific">Hermanssonia centrifuga</name>
    <dbReference type="NCBI Taxonomy" id="98765"/>
    <lineage>
        <taxon>Eukaryota</taxon>
        <taxon>Fungi</taxon>
        <taxon>Dikarya</taxon>
        <taxon>Basidiomycota</taxon>
        <taxon>Agaricomycotina</taxon>
        <taxon>Agaricomycetes</taxon>
        <taxon>Polyporales</taxon>
        <taxon>Meruliaceae</taxon>
        <taxon>Hermanssonia</taxon>
    </lineage>
</organism>
<dbReference type="Proteomes" id="UP000309038">
    <property type="component" value="Unassembled WGS sequence"/>
</dbReference>
<sequence>MDGLDDIPSSELAQVLDVLEDLRNTRVKKLRMAVFSRDIVAIRQWLSPNVEVPCTASDTATDIEAYIGSELDKHLKFPEMKDRVKDKLAEGADGMYATQKFVLILTTKYICHLQTEDDIRQSLLSFPPDINTAYADAIGRILNFPGKYATQRGIAVLTWVLGAACPLTLNELAEAVAIEEMDGTHWDGSKVVKDPRVLIENCAGLCVATTRDTVVLIHNSVADYLFEYRMTMGDKFLLFPENLQEVHLQLAESCLKYMKLRSAEPSKGVQSEASSEPKRKNWNSGYLADYIFWHFVYHCRLAPTERRVLLEKRTEENCERAISVVNPHGDTDALSDVEAVTLPLFRALNTASPGILSFSELSAAYRNRDGDGTSPFEEGTVRLLIAKFDTQFLGGITAAQFTKLHAWVESWTAVFDKVDRDGDGMIRSDELVEALKFLGFTVSVRAMTLFERRYAERSTDGRMGVRLDRFIKSCVTFEAVKGKFHERDTRKEGFIHLTLEQLLDTFLDTPV</sequence>
<dbReference type="Gene3D" id="1.10.238.10">
    <property type="entry name" value="EF-hand"/>
    <property type="match status" value="1"/>
</dbReference>
<dbReference type="InterPro" id="IPR002048">
    <property type="entry name" value="EF_hand_dom"/>
</dbReference>
<dbReference type="GO" id="GO:0005509">
    <property type="term" value="F:calcium ion binding"/>
    <property type="evidence" value="ECO:0007669"/>
    <property type="project" value="InterPro"/>
</dbReference>
<comment type="caution">
    <text evidence="2">The sequence shown here is derived from an EMBL/GenBank/DDBJ whole genome shotgun (WGS) entry which is preliminary data.</text>
</comment>
<keyword evidence="3" id="KW-1185">Reference proteome</keyword>
<reference evidence="2 3" key="1">
    <citation type="submission" date="2019-02" db="EMBL/GenBank/DDBJ databases">
        <title>Genome sequencing of the rare red list fungi Phlebia centrifuga.</title>
        <authorList>
            <person name="Buettner E."/>
            <person name="Kellner H."/>
        </authorList>
    </citation>
    <scope>NUCLEOTIDE SEQUENCE [LARGE SCALE GENOMIC DNA]</scope>
    <source>
        <strain evidence="2 3">DSM 108282</strain>
    </source>
</reference>
<dbReference type="PANTHER" id="PTHR10039">
    <property type="entry name" value="AMELOGENIN"/>
    <property type="match status" value="1"/>
</dbReference>
<dbReference type="EMBL" id="SGPJ01000183">
    <property type="protein sequence ID" value="THG97197.1"/>
    <property type="molecule type" value="Genomic_DNA"/>
</dbReference>
<proteinExistence type="predicted"/>
<accession>A0A4S4KHX6</accession>
<evidence type="ECO:0000313" key="2">
    <source>
        <dbReference type="EMBL" id="THG97197.1"/>
    </source>
</evidence>
<dbReference type="InterPro" id="IPR011992">
    <property type="entry name" value="EF-hand-dom_pair"/>
</dbReference>
<gene>
    <name evidence="2" type="ORF">EW026_g4754</name>
</gene>
<dbReference type="AlphaFoldDB" id="A0A4S4KHX6"/>
<protein>
    <recommendedName>
        <fullName evidence="1">EF-hand domain-containing protein</fullName>
    </recommendedName>
</protein>
<evidence type="ECO:0000313" key="3">
    <source>
        <dbReference type="Proteomes" id="UP000309038"/>
    </source>
</evidence>